<evidence type="ECO:0000313" key="2">
    <source>
        <dbReference type="Proteomes" id="UP000251558"/>
    </source>
</evidence>
<dbReference type="EMBL" id="QMBP01000012">
    <property type="protein sequence ID" value="RAZ88353.1"/>
    <property type="molecule type" value="Genomic_DNA"/>
</dbReference>
<dbReference type="Proteomes" id="UP000251558">
    <property type="component" value="Unassembled WGS sequence"/>
</dbReference>
<protein>
    <submittedName>
        <fullName evidence="1">Uncharacterized protein</fullName>
    </submittedName>
</protein>
<proteinExistence type="predicted"/>
<keyword evidence="2" id="KW-1185">Reference proteome</keyword>
<accession>A0A330HJB3</accession>
<comment type="caution">
    <text evidence="1">The sequence shown here is derived from an EMBL/GenBank/DDBJ whole genome shotgun (WGS) entry which is preliminary data.</text>
</comment>
<reference evidence="1 2" key="1">
    <citation type="submission" date="2018-07" db="EMBL/GenBank/DDBJ databases">
        <title>Diversity of Mesorhizobium strains in Brazil.</title>
        <authorList>
            <person name="Helene L.C.F."/>
            <person name="Dall'Agnol R."/>
            <person name="Delamuta J.R.M."/>
            <person name="Hungria M."/>
        </authorList>
    </citation>
    <scope>NUCLEOTIDE SEQUENCE [LARGE SCALE GENOMIC DNA]</scope>
    <source>
        <strain evidence="1 2">AC99b</strain>
    </source>
</reference>
<gene>
    <name evidence="1" type="ORF">DPM33_22665</name>
</gene>
<sequence>MPFRDFYGDATVPFGSLPSLAAQVAALQQIEGVSEGSRDFLVRLSDLISYAMQRGKSIEALAD</sequence>
<dbReference type="AlphaFoldDB" id="A0A330HJB3"/>
<evidence type="ECO:0000313" key="1">
    <source>
        <dbReference type="EMBL" id="RAZ88353.1"/>
    </source>
</evidence>
<organism evidence="1 2">
    <name type="scientific">Mesorhizobium hawassense</name>
    <dbReference type="NCBI Taxonomy" id="1209954"/>
    <lineage>
        <taxon>Bacteria</taxon>
        <taxon>Pseudomonadati</taxon>
        <taxon>Pseudomonadota</taxon>
        <taxon>Alphaproteobacteria</taxon>
        <taxon>Hyphomicrobiales</taxon>
        <taxon>Phyllobacteriaceae</taxon>
        <taxon>Mesorhizobium</taxon>
    </lineage>
</organism>
<name>A0A330HJB3_9HYPH</name>